<gene>
    <name evidence="1" type="ORF">CTDIVETGP_2363</name>
</gene>
<name>W6N6J9_CLOTY</name>
<dbReference type="EMBL" id="CBXI010000040">
    <property type="protein sequence ID" value="CDL92293.1"/>
    <property type="molecule type" value="Genomic_DNA"/>
</dbReference>
<evidence type="ECO:0008006" key="3">
    <source>
        <dbReference type="Google" id="ProtNLM"/>
    </source>
</evidence>
<dbReference type="AlphaFoldDB" id="W6N6J9"/>
<reference evidence="1 2" key="1">
    <citation type="journal article" date="2015" name="Genome Announc.">
        <title>Draft Genome Sequence of Clostridium tyrobutyricum Strain DIVETGP, Isolated from Cow's Milk for Grana Padano Production.</title>
        <authorList>
            <person name="Soggiu A."/>
            <person name="Piras C."/>
            <person name="Gaiarsa S."/>
            <person name="Sassera D."/>
            <person name="Roncada P."/>
            <person name="Bendixen E."/>
            <person name="Brasca M."/>
            <person name="Bonizzi L."/>
        </authorList>
    </citation>
    <scope>NUCLEOTIDE SEQUENCE [LARGE SCALE GENOMIC DNA]</scope>
    <source>
        <strain evidence="1 2">DIVETGP</strain>
    </source>
</reference>
<protein>
    <recommendedName>
        <fullName evidence="3">TIGR04076 family protein</fullName>
    </recommendedName>
</protein>
<dbReference type="RefSeq" id="WP_017752888.1">
    <property type="nucleotide sequence ID" value="NZ_CBXI010000040.1"/>
</dbReference>
<dbReference type="NCBIfam" id="TIGR04076">
    <property type="entry name" value="TIGR04076 family protein"/>
    <property type="match status" value="1"/>
</dbReference>
<comment type="caution">
    <text evidence="1">The sequence shown here is derived from an EMBL/GenBank/DDBJ whole genome shotgun (WGS) entry which is preliminary data.</text>
</comment>
<accession>W6N6J9</accession>
<evidence type="ECO:0000313" key="2">
    <source>
        <dbReference type="Proteomes" id="UP000019482"/>
    </source>
</evidence>
<keyword evidence="2" id="KW-1185">Reference proteome</keyword>
<dbReference type="OrthoDB" id="5432414at2"/>
<dbReference type="Proteomes" id="UP000019482">
    <property type="component" value="Unassembled WGS sequence"/>
</dbReference>
<proteinExistence type="predicted"/>
<dbReference type="GeneID" id="29420360"/>
<evidence type="ECO:0000313" key="1">
    <source>
        <dbReference type="EMBL" id="CDL92293.1"/>
    </source>
</evidence>
<sequence length="88" mass="10082">MKSENVVIEVLESKCDHYKPGDKIYIKDALIDMEKTKKVCVMALQSFFPFVFAARKGVTPQQVGFGDKFIVQCPDYCEPVVFEIKKED</sequence>
<dbReference type="InterPro" id="IPR023811">
    <property type="entry name" value="CHP04076"/>
</dbReference>
<organism evidence="1 2">
    <name type="scientific">Clostridium tyrobutyricum DIVETGP</name>
    <dbReference type="NCBI Taxonomy" id="1408889"/>
    <lineage>
        <taxon>Bacteria</taxon>
        <taxon>Bacillati</taxon>
        <taxon>Bacillota</taxon>
        <taxon>Clostridia</taxon>
        <taxon>Eubacteriales</taxon>
        <taxon>Clostridiaceae</taxon>
        <taxon>Clostridium</taxon>
    </lineage>
</organism>